<evidence type="ECO:0000256" key="1">
    <source>
        <dbReference type="SAM" id="SignalP"/>
    </source>
</evidence>
<sequence>MNAWMSFLASAVVRAGQSLTMLQRWWKAGLQIDSQDFDLLKAGI</sequence>
<dbReference type="AlphaFoldDB" id="A0A0E9PRA9"/>
<organism evidence="2">
    <name type="scientific">Anguilla anguilla</name>
    <name type="common">European freshwater eel</name>
    <name type="synonym">Muraena anguilla</name>
    <dbReference type="NCBI Taxonomy" id="7936"/>
    <lineage>
        <taxon>Eukaryota</taxon>
        <taxon>Metazoa</taxon>
        <taxon>Chordata</taxon>
        <taxon>Craniata</taxon>
        <taxon>Vertebrata</taxon>
        <taxon>Euteleostomi</taxon>
        <taxon>Actinopterygii</taxon>
        <taxon>Neopterygii</taxon>
        <taxon>Teleostei</taxon>
        <taxon>Anguilliformes</taxon>
        <taxon>Anguillidae</taxon>
        <taxon>Anguilla</taxon>
    </lineage>
</organism>
<reference evidence="2" key="1">
    <citation type="submission" date="2014-11" db="EMBL/GenBank/DDBJ databases">
        <authorList>
            <person name="Amaro Gonzalez C."/>
        </authorList>
    </citation>
    <scope>NUCLEOTIDE SEQUENCE</scope>
</reference>
<dbReference type="EMBL" id="GBXM01101533">
    <property type="protein sequence ID" value="JAH07044.1"/>
    <property type="molecule type" value="Transcribed_RNA"/>
</dbReference>
<keyword evidence="1" id="KW-0732">Signal</keyword>
<name>A0A0E9PRA9_ANGAN</name>
<reference evidence="2" key="2">
    <citation type="journal article" date="2015" name="Fish Shellfish Immunol.">
        <title>Early steps in the European eel (Anguilla anguilla)-Vibrio vulnificus interaction in the gills: Role of the RtxA13 toxin.</title>
        <authorList>
            <person name="Callol A."/>
            <person name="Pajuelo D."/>
            <person name="Ebbesson L."/>
            <person name="Teles M."/>
            <person name="MacKenzie S."/>
            <person name="Amaro C."/>
        </authorList>
    </citation>
    <scope>NUCLEOTIDE SEQUENCE</scope>
</reference>
<protein>
    <submittedName>
        <fullName evidence="2">Uncharacterized protein</fullName>
    </submittedName>
</protein>
<evidence type="ECO:0000313" key="2">
    <source>
        <dbReference type="EMBL" id="JAH07044.1"/>
    </source>
</evidence>
<feature type="chain" id="PRO_5012949408" evidence="1">
    <location>
        <begin position="16"/>
        <end position="44"/>
    </location>
</feature>
<feature type="signal peptide" evidence="1">
    <location>
        <begin position="1"/>
        <end position="15"/>
    </location>
</feature>
<proteinExistence type="predicted"/>
<accession>A0A0E9PRA9</accession>